<evidence type="ECO:0000259" key="8">
    <source>
        <dbReference type="PROSITE" id="PS50928"/>
    </source>
</evidence>
<dbReference type="SUPFAM" id="SSF161098">
    <property type="entry name" value="MetI-like"/>
    <property type="match status" value="1"/>
</dbReference>
<dbReference type="Pfam" id="PF00528">
    <property type="entry name" value="BPD_transp_1"/>
    <property type="match status" value="1"/>
</dbReference>
<comment type="caution">
    <text evidence="9">The sequence shown here is derived from an EMBL/GenBank/DDBJ whole genome shotgun (WGS) entry which is preliminary data.</text>
</comment>
<keyword evidence="3" id="KW-1003">Cell membrane</keyword>
<keyword evidence="4 7" id="KW-0812">Transmembrane</keyword>
<dbReference type="InterPro" id="IPR000515">
    <property type="entry name" value="MetI-like"/>
</dbReference>
<feature type="transmembrane region" description="Helical" evidence="7">
    <location>
        <begin position="191"/>
        <end position="216"/>
    </location>
</feature>
<proteinExistence type="inferred from homology"/>
<dbReference type="GO" id="GO:0055085">
    <property type="term" value="P:transmembrane transport"/>
    <property type="evidence" value="ECO:0007669"/>
    <property type="project" value="InterPro"/>
</dbReference>
<keyword evidence="2 7" id="KW-0813">Transport</keyword>
<dbReference type="PANTHER" id="PTHR30193">
    <property type="entry name" value="ABC TRANSPORTER PERMEASE PROTEIN"/>
    <property type="match status" value="1"/>
</dbReference>
<gene>
    <name evidence="9" type="ORF">E6H01_02495</name>
</gene>
<dbReference type="InterPro" id="IPR051393">
    <property type="entry name" value="ABC_transporter_permease"/>
</dbReference>
<feature type="transmembrane region" description="Helical" evidence="7">
    <location>
        <begin position="57"/>
        <end position="78"/>
    </location>
</feature>
<dbReference type="CDD" id="cd06261">
    <property type="entry name" value="TM_PBP2"/>
    <property type="match status" value="1"/>
</dbReference>
<evidence type="ECO:0000256" key="1">
    <source>
        <dbReference type="ARBA" id="ARBA00004651"/>
    </source>
</evidence>
<name>A0A537LDP1_9BACT</name>
<reference evidence="9 10" key="1">
    <citation type="journal article" date="2019" name="Nat. Microbiol.">
        <title>Mediterranean grassland soil C-N compound turnover is dependent on rainfall and depth, and is mediated by genomically divergent microorganisms.</title>
        <authorList>
            <person name="Diamond S."/>
            <person name="Andeer P.F."/>
            <person name="Li Z."/>
            <person name="Crits-Christoph A."/>
            <person name="Burstein D."/>
            <person name="Anantharaman K."/>
            <person name="Lane K.R."/>
            <person name="Thomas B.C."/>
            <person name="Pan C."/>
            <person name="Northen T.R."/>
            <person name="Banfield J.F."/>
        </authorList>
    </citation>
    <scope>NUCLEOTIDE SEQUENCE [LARGE SCALE GENOMIC DNA]</scope>
    <source>
        <strain evidence="9">NP_4</strain>
    </source>
</reference>
<keyword evidence="5 7" id="KW-1133">Transmembrane helix</keyword>
<feature type="transmembrane region" description="Helical" evidence="7">
    <location>
        <begin position="249"/>
        <end position="271"/>
    </location>
</feature>
<dbReference type="PANTHER" id="PTHR30193:SF18">
    <property type="entry name" value="OSMOPROTECTIVE COMPOUNDS UPTAKE PERMEASE PROTEIN GGTC"/>
    <property type="match status" value="1"/>
</dbReference>
<evidence type="ECO:0000256" key="6">
    <source>
        <dbReference type="ARBA" id="ARBA00023136"/>
    </source>
</evidence>
<evidence type="ECO:0000256" key="7">
    <source>
        <dbReference type="RuleBase" id="RU363032"/>
    </source>
</evidence>
<evidence type="ECO:0000256" key="2">
    <source>
        <dbReference type="ARBA" id="ARBA00022448"/>
    </source>
</evidence>
<dbReference type="GO" id="GO:0005886">
    <property type="term" value="C:plasma membrane"/>
    <property type="evidence" value="ECO:0007669"/>
    <property type="project" value="UniProtKB-SubCell"/>
</dbReference>
<evidence type="ECO:0000313" key="10">
    <source>
        <dbReference type="Proteomes" id="UP000319353"/>
    </source>
</evidence>
<dbReference type="EMBL" id="VBAL01000021">
    <property type="protein sequence ID" value="TMJ05837.1"/>
    <property type="molecule type" value="Genomic_DNA"/>
</dbReference>
<dbReference type="AlphaFoldDB" id="A0A537LDP1"/>
<comment type="similarity">
    <text evidence="7">Belongs to the binding-protein-dependent transport system permease family.</text>
</comment>
<feature type="domain" description="ABC transmembrane type-1" evidence="8">
    <location>
        <begin position="53"/>
        <end position="270"/>
    </location>
</feature>
<feature type="transmembrane region" description="Helical" evidence="7">
    <location>
        <begin position="90"/>
        <end position="109"/>
    </location>
</feature>
<dbReference type="Proteomes" id="UP000319353">
    <property type="component" value="Unassembled WGS sequence"/>
</dbReference>
<dbReference type="PROSITE" id="PS50928">
    <property type="entry name" value="ABC_TM1"/>
    <property type="match status" value="1"/>
</dbReference>
<comment type="subcellular location">
    <subcellularLocation>
        <location evidence="1 7">Cell membrane</location>
        <topology evidence="1 7">Multi-pass membrane protein</topology>
    </subcellularLocation>
</comment>
<evidence type="ECO:0000313" key="9">
    <source>
        <dbReference type="EMBL" id="TMJ05837.1"/>
    </source>
</evidence>
<feature type="transmembrane region" description="Helical" evidence="7">
    <location>
        <begin position="148"/>
        <end position="170"/>
    </location>
</feature>
<organism evidence="9 10">
    <name type="scientific">Candidatus Segetimicrobium genomatis</name>
    <dbReference type="NCBI Taxonomy" id="2569760"/>
    <lineage>
        <taxon>Bacteria</taxon>
        <taxon>Bacillati</taxon>
        <taxon>Candidatus Sysuimicrobiota</taxon>
        <taxon>Candidatus Sysuimicrobiia</taxon>
        <taxon>Candidatus Sysuimicrobiales</taxon>
        <taxon>Candidatus Segetimicrobiaceae</taxon>
        <taxon>Candidatus Segetimicrobium</taxon>
    </lineage>
</organism>
<accession>A0A537LDP1</accession>
<evidence type="ECO:0000256" key="3">
    <source>
        <dbReference type="ARBA" id="ARBA00022475"/>
    </source>
</evidence>
<evidence type="ECO:0000256" key="5">
    <source>
        <dbReference type="ARBA" id="ARBA00022989"/>
    </source>
</evidence>
<evidence type="ECO:0000256" key="4">
    <source>
        <dbReference type="ARBA" id="ARBA00022692"/>
    </source>
</evidence>
<sequence>MWLAPALCLLSVFLVYPALHTVYLSMLDARSATFVGVNNYLFVLTNHDMLLAVRNNLLWLVFFTGITVSAGLLLAVLVDRVRYESLAKSVIFLPMAISAVAAGVIWKFVYEFRPAGASQIGLLNAFLTAALPGFRPVGWLVNLLTDNFALIAVGVWIWVGFSLVILSAALKGIPAELLEAARVDGATEWQGFWRIILPTLSSTILVVTTTLVILALKAFDIVYVMTNGNFNTEVIANRMYKEMFNIHHFGRASAIAVLLFVATVPVMIVNIRRFRAQEAVR</sequence>
<dbReference type="InterPro" id="IPR035906">
    <property type="entry name" value="MetI-like_sf"/>
</dbReference>
<keyword evidence="6 7" id="KW-0472">Membrane</keyword>
<protein>
    <submittedName>
        <fullName evidence="9">Sugar ABC transporter permease</fullName>
    </submittedName>
</protein>
<dbReference type="Gene3D" id="1.10.3720.10">
    <property type="entry name" value="MetI-like"/>
    <property type="match status" value="1"/>
</dbReference>